<dbReference type="InterPro" id="IPR012663">
    <property type="entry name" value="CHP02450_Tryp"/>
</dbReference>
<organism evidence="2 6">
    <name type="scientific">Photobacterium angustum</name>
    <dbReference type="NCBI Taxonomy" id="661"/>
    <lineage>
        <taxon>Bacteria</taxon>
        <taxon>Pseudomonadati</taxon>
        <taxon>Pseudomonadota</taxon>
        <taxon>Gammaproteobacteria</taxon>
        <taxon>Vibrionales</taxon>
        <taxon>Vibrionaceae</taxon>
        <taxon>Photobacterium</taxon>
    </lineage>
</organism>
<dbReference type="RefSeq" id="WP_005365110.1">
    <property type="nucleotide sequence ID" value="NZ_JAKJTG010000030.1"/>
</dbReference>
<reference evidence="5 6" key="2">
    <citation type="submission" date="2018-01" db="EMBL/GenBank/DDBJ databases">
        <title>Whole genome sequencing of Histamine producing bacteria.</title>
        <authorList>
            <person name="Butler K."/>
        </authorList>
    </citation>
    <scope>NUCLEOTIDE SEQUENCE [LARGE SCALE GENOMIC DNA]</scope>
    <source>
        <strain evidence="2 6">A2-1</strain>
        <strain evidence="3 5">A6-1</strain>
    </source>
</reference>
<keyword evidence="5" id="KW-1185">Reference proteome</keyword>
<protein>
    <submittedName>
        <fullName evidence="2">TIGR02450 family Trp-rich protein</fullName>
    </submittedName>
</protein>
<sequence>MNQFNPKKLLNSKWTAAVPKNKEKHFIITELEINEEGKVLHCTMEAVMSKREFIINWQDLRNTSLWHQGWK</sequence>
<dbReference type="NCBIfam" id="TIGR02450">
    <property type="entry name" value="TIGR02450 family Trp-rich protein"/>
    <property type="match status" value="1"/>
</dbReference>
<dbReference type="Proteomes" id="UP000238730">
    <property type="component" value="Unassembled WGS sequence"/>
</dbReference>
<gene>
    <name evidence="1" type="ORF">BTO08_19690</name>
    <name evidence="3" type="ORF">C0W27_10415</name>
    <name evidence="2" type="ORF">C0W41_07405</name>
</gene>
<proteinExistence type="predicted"/>
<dbReference type="EMBL" id="PYOU01000007">
    <property type="protein sequence ID" value="PSX10593.1"/>
    <property type="molecule type" value="Genomic_DNA"/>
</dbReference>
<evidence type="ECO:0000313" key="1">
    <source>
        <dbReference type="EMBL" id="PQJ62948.1"/>
    </source>
</evidence>
<evidence type="ECO:0000313" key="4">
    <source>
        <dbReference type="Proteomes" id="UP000238730"/>
    </source>
</evidence>
<dbReference type="Proteomes" id="UP000241440">
    <property type="component" value="Unassembled WGS sequence"/>
</dbReference>
<evidence type="ECO:0000313" key="5">
    <source>
        <dbReference type="Proteomes" id="UP000240989"/>
    </source>
</evidence>
<evidence type="ECO:0000313" key="6">
    <source>
        <dbReference type="Proteomes" id="UP000241440"/>
    </source>
</evidence>
<evidence type="ECO:0000313" key="3">
    <source>
        <dbReference type="EMBL" id="PSX10593.1"/>
    </source>
</evidence>
<dbReference type="AlphaFoldDB" id="A0A0D8N8R8"/>
<dbReference type="EMBL" id="MSCJ01000003">
    <property type="protein sequence ID" value="PQJ62948.1"/>
    <property type="molecule type" value="Genomic_DNA"/>
</dbReference>
<evidence type="ECO:0000313" key="2">
    <source>
        <dbReference type="EMBL" id="PSX07830.1"/>
    </source>
</evidence>
<name>A0A0D8N8R8_PHOAN</name>
<dbReference type="OrthoDB" id="5592973at2"/>
<dbReference type="Pfam" id="PF09493">
    <property type="entry name" value="DUF2389"/>
    <property type="match status" value="1"/>
</dbReference>
<dbReference type="Proteomes" id="UP000240989">
    <property type="component" value="Unassembled WGS sequence"/>
</dbReference>
<accession>A0A0D8N8R8</accession>
<reference evidence="1 4" key="1">
    <citation type="submission" date="2016-12" db="EMBL/GenBank/DDBJ databases">
        <title>Diversity of luminous bacteria.</title>
        <authorList>
            <person name="Yoshizawa S."/>
            <person name="Kogure K."/>
        </authorList>
    </citation>
    <scope>NUCLEOTIDE SEQUENCE [LARGE SCALE GENOMIC DNA]</scope>
    <source>
        <strain evidence="1 4">LC1-200</strain>
    </source>
</reference>
<dbReference type="EMBL" id="PYOY01000003">
    <property type="protein sequence ID" value="PSX07830.1"/>
    <property type="molecule type" value="Genomic_DNA"/>
</dbReference>
<dbReference type="GeneID" id="61230325"/>
<comment type="caution">
    <text evidence="2">The sequence shown here is derived from an EMBL/GenBank/DDBJ whole genome shotgun (WGS) entry which is preliminary data.</text>
</comment>